<keyword evidence="5 6" id="KW-0665">Pyrimidine biosynthesis</keyword>
<keyword evidence="4 6" id="KW-0808">Transferase</keyword>
<keyword evidence="6" id="KW-0460">Magnesium</keyword>
<dbReference type="InterPro" id="IPR023031">
    <property type="entry name" value="OPRT"/>
</dbReference>
<dbReference type="PANTHER" id="PTHR19278">
    <property type="entry name" value="OROTATE PHOSPHORIBOSYLTRANSFERASE"/>
    <property type="match status" value="1"/>
</dbReference>
<dbReference type="NCBIfam" id="NF001729">
    <property type="entry name" value="PRK00455.1-3"/>
    <property type="match status" value="1"/>
</dbReference>
<evidence type="ECO:0000313" key="8">
    <source>
        <dbReference type="Proteomes" id="UP000631034"/>
    </source>
</evidence>
<dbReference type="GO" id="GO:0019856">
    <property type="term" value="P:pyrimidine nucleobase biosynthetic process"/>
    <property type="evidence" value="ECO:0007669"/>
    <property type="project" value="TreeGrafter"/>
</dbReference>
<dbReference type="GO" id="GO:0000287">
    <property type="term" value="F:magnesium ion binding"/>
    <property type="evidence" value="ECO:0007669"/>
    <property type="project" value="UniProtKB-UniRule"/>
</dbReference>
<comment type="pathway">
    <text evidence="1 6">Pyrimidine metabolism; UMP biosynthesis via de novo pathway; UMP from orotate: step 1/2.</text>
</comment>
<evidence type="ECO:0000256" key="4">
    <source>
        <dbReference type="ARBA" id="ARBA00022679"/>
    </source>
</evidence>
<dbReference type="GO" id="GO:0004588">
    <property type="term" value="F:orotate phosphoribosyltransferase activity"/>
    <property type="evidence" value="ECO:0007669"/>
    <property type="project" value="UniProtKB-UniRule"/>
</dbReference>
<feature type="binding site" evidence="6">
    <location>
        <position position="145"/>
    </location>
    <ligand>
        <name>orotate</name>
        <dbReference type="ChEBI" id="CHEBI:30839"/>
    </ligand>
</feature>
<dbReference type="SUPFAM" id="SSF53271">
    <property type="entry name" value="PRTase-like"/>
    <property type="match status" value="1"/>
</dbReference>
<feature type="binding site" description="in other chain" evidence="6">
    <location>
        <position position="116"/>
    </location>
    <ligand>
        <name>5-phospho-alpha-D-ribose 1-diphosphate</name>
        <dbReference type="ChEBI" id="CHEBI:58017"/>
        <note>ligand shared between dimeric partners</note>
    </ligand>
</feature>
<sequence length="236" mass="25652">MSSQSFSSPRASRTPADAEAARVVARLLLEIEAVNFRPEEPYILTAGWASPVYIDCRKIIGFPRARRKIMSLARDHIERTVGSESLDLVAGGETAGIPFAAWIAEGLALPMSYVRKKPKGFGRMARIEGILREGDRTLLVEDLTSDGGSKIIFADALRSAGAIVDHAFVVFYYAAFPGALETLAEHGIQLHWLATWNDVLEVAQERQAFSPEAIEEVRAFLADPTGWSAAHGGKGA</sequence>
<dbReference type="RefSeq" id="WP_192534851.1">
    <property type="nucleotide sequence ID" value="NZ_JACZHT010000007.1"/>
</dbReference>
<dbReference type="PANTHER" id="PTHR19278:SF9">
    <property type="entry name" value="URIDINE 5'-MONOPHOSPHATE SYNTHASE"/>
    <property type="match status" value="1"/>
</dbReference>
<evidence type="ECO:0000256" key="2">
    <source>
        <dbReference type="ARBA" id="ARBA00011971"/>
    </source>
</evidence>
<dbReference type="EMBL" id="JACZHT010000007">
    <property type="protein sequence ID" value="MBE1237842.1"/>
    <property type="molecule type" value="Genomic_DNA"/>
</dbReference>
<organism evidence="7 8">
    <name type="scientific">Phaeovibrio sulfidiphilus</name>
    <dbReference type="NCBI Taxonomy" id="1220600"/>
    <lineage>
        <taxon>Bacteria</taxon>
        <taxon>Pseudomonadati</taxon>
        <taxon>Pseudomonadota</taxon>
        <taxon>Alphaproteobacteria</taxon>
        <taxon>Rhodospirillales</taxon>
        <taxon>Rhodospirillaceae</taxon>
        <taxon>Phaeovibrio</taxon>
    </lineage>
</organism>
<evidence type="ECO:0000256" key="1">
    <source>
        <dbReference type="ARBA" id="ARBA00004889"/>
    </source>
</evidence>
<keyword evidence="8" id="KW-1185">Reference proteome</keyword>
<accession>A0A8J6YY55</accession>
<feature type="binding site" evidence="6">
    <location>
        <position position="119"/>
    </location>
    <ligand>
        <name>5-phospho-alpha-D-ribose 1-diphosphate</name>
        <dbReference type="ChEBI" id="CHEBI:58017"/>
        <note>ligand shared between dimeric partners</note>
    </ligand>
</feature>
<protein>
    <recommendedName>
        <fullName evidence="2 6">Orotate phosphoribosyltransferase</fullName>
        <shortName evidence="6">OPRT</shortName>
        <shortName evidence="6">OPRTase</shortName>
        <ecNumber evidence="2 6">2.4.2.10</ecNumber>
    </recommendedName>
</protein>
<dbReference type="UniPathway" id="UPA00070">
    <property type="reaction ID" value="UER00119"/>
</dbReference>
<evidence type="ECO:0000256" key="5">
    <source>
        <dbReference type="ARBA" id="ARBA00022975"/>
    </source>
</evidence>
<dbReference type="Proteomes" id="UP000631034">
    <property type="component" value="Unassembled WGS sequence"/>
</dbReference>
<dbReference type="InterPro" id="IPR029057">
    <property type="entry name" value="PRTase-like"/>
</dbReference>
<reference evidence="7" key="1">
    <citation type="submission" date="2020-10" db="EMBL/GenBank/DDBJ databases">
        <title>Genome sequence of the unusual species of purple photosynthetic bacteria, Phaeovibrio sulfidiphilus DSM 23193, type strain.</title>
        <authorList>
            <person name="Kyndt J.A."/>
            <person name="Meyer T.E."/>
        </authorList>
    </citation>
    <scope>NUCLEOTIDE SEQUENCE</scope>
    <source>
        <strain evidence="7">DSM 23193</strain>
    </source>
</reference>
<dbReference type="HAMAP" id="MF_01208">
    <property type="entry name" value="PyrE"/>
    <property type="match status" value="1"/>
</dbReference>
<comment type="function">
    <text evidence="6">Catalyzes the transfer of a ribosyl phosphate group from 5-phosphoribose 1-diphosphate to orotate, leading to the formation of orotidine monophosphate (OMP).</text>
</comment>
<comment type="similarity">
    <text evidence="6">Belongs to the purine/pyrimidine phosphoribosyltransferase family. PyrE subfamily.</text>
</comment>
<gene>
    <name evidence="6" type="primary">pyrE</name>
    <name evidence="7" type="ORF">IHV25_09310</name>
</gene>
<feature type="binding site" evidence="6">
    <location>
        <position position="115"/>
    </location>
    <ligand>
        <name>5-phospho-alpha-D-ribose 1-diphosphate</name>
        <dbReference type="ChEBI" id="CHEBI:58017"/>
        <note>ligand shared between dimeric partners</note>
    </ligand>
</feature>
<evidence type="ECO:0000313" key="7">
    <source>
        <dbReference type="EMBL" id="MBE1237842.1"/>
    </source>
</evidence>
<comment type="catalytic activity">
    <reaction evidence="6">
        <text>orotidine 5'-phosphate + diphosphate = orotate + 5-phospho-alpha-D-ribose 1-diphosphate</text>
        <dbReference type="Rhea" id="RHEA:10380"/>
        <dbReference type="ChEBI" id="CHEBI:30839"/>
        <dbReference type="ChEBI" id="CHEBI:33019"/>
        <dbReference type="ChEBI" id="CHEBI:57538"/>
        <dbReference type="ChEBI" id="CHEBI:58017"/>
        <dbReference type="EC" id="2.4.2.10"/>
    </reaction>
</comment>
<feature type="binding site" description="in other chain" evidence="6">
    <location>
        <begin position="141"/>
        <end position="149"/>
    </location>
    <ligand>
        <name>5-phospho-alpha-D-ribose 1-diphosphate</name>
        <dbReference type="ChEBI" id="CHEBI:58017"/>
        <note>ligand shared between dimeric partners</note>
    </ligand>
</feature>
<keyword evidence="3 6" id="KW-0328">Glycosyltransferase</keyword>
<comment type="caution">
    <text evidence="7">The sequence shown here is derived from an EMBL/GenBank/DDBJ whole genome shotgun (WGS) entry which is preliminary data.</text>
</comment>
<proteinExistence type="inferred from homology"/>
<comment type="subunit">
    <text evidence="6">Homodimer.</text>
</comment>
<dbReference type="InterPro" id="IPR000836">
    <property type="entry name" value="PRTase_dom"/>
</dbReference>
<comment type="caution">
    <text evidence="6">Lacks conserved residue(s) required for the propagation of feature annotation.</text>
</comment>
<dbReference type="AlphaFoldDB" id="A0A8J6YY55"/>
<dbReference type="EC" id="2.4.2.10" evidence="2 6"/>
<evidence type="ECO:0000256" key="6">
    <source>
        <dbReference type="HAMAP-Rule" id="MF_01208"/>
    </source>
</evidence>
<name>A0A8J6YY55_9PROT</name>
<comment type="cofactor">
    <cofactor evidence="6">
        <name>Mg(2+)</name>
        <dbReference type="ChEBI" id="CHEBI:18420"/>
    </cofactor>
</comment>
<evidence type="ECO:0000256" key="3">
    <source>
        <dbReference type="ARBA" id="ARBA00022676"/>
    </source>
</evidence>
<dbReference type="Gene3D" id="3.40.50.2020">
    <property type="match status" value="1"/>
</dbReference>
<dbReference type="CDD" id="cd06223">
    <property type="entry name" value="PRTases_typeI"/>
    <property type="match status" value="1"/>
</dbReference>
<dbReference type="GO" id="GO:0044205">
    <property type="term" value="P:'de novo' UMP biosynthetic process"/>
    <property type="evidence" value="ECO:0007669"/>
    <property type="project" value="UniProtKB-UniRule"/>
</dbReference>